<keyword evidence="1" id="KW-0472">Membrane</keyword>
<feature type="transmembrane region" description="Helical" evidence="1">
    <location>
        <begin position="71"/>
        <end position="89"/>
    </location>
</feature>
<comment type="caution">
    <text evidence="2">The sequence shown here is derived from an EMBL/GenBank/DDBJ whole genome shotgun (WGS) entry which is preliminary data.</text>
</comment>
<keyword evidence="3" id="KW-1185">Reference proteome</keyword>
<evidence type="ECO:0000313" key="3">
    <source>
        <dbReference type="Proteomes" id="UP000802392"/>
    </source>
</evidence>
<gene>
    <name evidence="2" type="ORF">FHR86_002430</name>
</gene>
<feature type="transmembrane region" description="Helical" evidence="1">
    <location>
        <begin position="109"/>
        <end position="128"/>
    </location>
</feature>
<evidence type="ECO:0000313" key="2">
    <source>
        <dbReference type="EMBL" id="NIJ02098.1"/>
    </source>
</evidence>
<name>A0ABX0THT2_9MICC</name>
<reference evidence="2 3" key="1">
    <citation type="submission" date="2020-03" db="EMBL/GenBank/DDBJ databases">
        <title>Genomic Encyclopedia of Type Strains, Phase III (KMG-III): the genomes of soil and plant-associated and newly described type strains.</title>
        <authorList>
            <person name="Whitman W."/>
        </authorList>
    </citation>
    <scope>NUCLEOTIDE SEQUENCE [LARGE SCALE GENOMIC DNA]</scope>
    <source>
        <strain evidence="2 3">CECT 4207</strain>
    </source>
</reference>
<keyword evidence="1" id="KW-0812">Transmembrane</keyword>
<accession>A0ABX0THT2</accession>
<feature type="transmembrane region" description="Helical" evidence="1">
    <location>
        <begin position="39"/>
        <end position="59"/>
    </location>
</feature>
<feature type="transmembrane region" description="Helical" evidence="1">
    <location>
        <begin position="167"/>
        <end position="192"/>
    </location>
</feature>
<evidence type="ECO:0000256" key="1">
    <source>
        <dbReference type="SAM" id="Phobius"/>
    </source>
</evidence>
<organism evidence="2 3">
    <name type="scientific">Paenarthrobacter ilicis</name>
    <dbReference type="NCBI Taxonomy" id="43665"/>
    <lineage>
        <taxon>Bacteria</taxon>
        <taxon>Bacillati</taxon>
        <taxon>Actinomycetota</taxon>
        <taxon>Actinomycetes</taxon>
        <taxon>Micrococcales</taxon>
        <taxon>Micrococcaceae</taxon>
        <taxon>Paenarthrobacter</taxon>
    </lineage>
</organism>
<dbReference type="Proteomes" id="UP000802392">
    <property type="component" value="Unassembled WGS sequence"/>
</dbReference>
<feature type="transmembrane region" description="Helical" evidence="1">
    <location>
        <begin position="9"/>
        <end position="33"/>
    </location>
</feature>
<feature type="transmembrane region" description="Helical" evidence="1">
    <location>
        <begin position="135"/>
        <end position="155"/>
    </location>
</feature>
<keyword evidence="1" id="KW-1133">Transmembrane helix</keyword>
<dbReference type="RefSeq" id="WP_204814887.1">
    <property type="nucleotide sequence ID" value="NZ_JAAOZD010000004.1"/>
</dbReference>
<dbReference type="EMBL" id="JAAOZD010000004">
    <property type="protein sequence ID" value="NIJ02098.1"/>
    <property type="molecule type" value="Genomic_DNA"/>
</dbReference>
<protein>
    <submittedName>
        <fullName evidence="2">Uncharacterized protein</fullName>
    </submittedName>
</protein>
<proteinExistence type="predicted"/>
<sequence length="214" mass="22068">MRTAFIRRWMLAVTACEAVGFMIPAAVGGFLALAAVQGWGVYPVMVVAGACEGALLGLGQSIGFGPLVVPRPVWVAATAVGAAVAWAIGMLPSTIAGFDLGNLWITPEVVVGAVLLLVSIPTLQWLVLRRVVRKSLQWIPINAGAWAIGILWTLAPSPFIDEMTPAPVLFASYALAGIFMAVTVAALTGLAAQRIALAANGQGDAGSHAPSAAW</sequence>